<evidence type="ECO:0000313" key="3">
    <source>
        <dbReference type="EMBL" id="KAJ3835297.1"/>
    </source>
</evidence>
<keyword evidence="4" id="KW-1185">Reference proteome</keyword>
<protein>
    <recommendedName>
        <fullName evidence="2">LysM domain-containing protein</fullName>
    </recommendedName>
</protein>
<feature type="chain" id="PRO_5041330664" description="LysM domain-containing protein" evidence="1">
    <location>
        <begin position="21"/>
        <end position="119"/>
    </location>
</feature>
<evidence type="ECO:0000256" key="1">
    <source>
        <dbReference type="SAM" id="SignalP"/>
    </source>
</evidence>
<sequence>MSARLSLFVLALAAPGAIMGAKMIVAQASSCRAMYTVVQNDNCVDIAAEFNVPYATLLVANSVALDSNCDNLFIGQQLCIPTMCQAGNTVTSGDVCISNSIVVQSRALKSDIDQDPPEY</sequence>
<accession>A0AA38P2U9</accession>
<dbReference type="SMART" id="SM00257">
    <property type="entry name" value="LysM"/>
    <property type="match status" value="1"/>
</dbReference>
<name>A0AA38P2U9_9AGAR</name>
<dbReference type="AlphaFoldDB" id="A0AA38P2U9"/>
<gene>
    <name evidence="3" type="ORF">F5878DRAFT_628350</name>
</gene>
<evidence type="ECO:0000313" key="4">
    <source>
        <dbReference type="Proteomes" id="UP001163846"/>
    </source>
</evidence>
<comment type="caution">
    <text evidence="3">The sequence shown here is derived from an EMBL/GenBank/DDBJ whole genome shotgun (WGS) entry which is preliminary data.</text>
</comment>
<dbReference type="Gene3D" id="3.10.350.10">
    <property type="entry name" value="LysM domain"/>
    <property type="match status" value="1"/>
</dbReference>
<dbReference type="CDD" id="cd00118">
    <property type="entry name" value="LysM"/>
    <property type="match status" value="1"/>
</dbReference>
<keyword evidence="1" id="KW-0732">Signal</keyword>
<dbReference type="InterPro" id="IPR036779">
    <property type="entry name" value="LysM_dom_sf"/>
</dbReference>
<dbReference type="EMBL" id="MU806426">
    <property type="protein sequence ID" value="KAJ3835297.1"/>
    <property type="molecule type" value="Genomic_DNA"/>
</dbReference>
<evidence type="ECO:0000259" key="2">
    <source>
        <dbReference type="PROSITE" id="PS51782"/>
    </source>
</evidence>
<feature type="signal peptide" evidence="1">
    <location>
        <begin position="1"/>
        <end position="20"/>
    </location>
</feature>
<proteinExistence type="predicted"/>
<organism evidence="3 4">
    <name type="scientific">Lentinula raphanica</name>
    <dbReference type="NCBI Taxonomy" id="153919"/>
    <lineage>
        <taxon>Eukaryota</taxon>
        <taxon>Fungi</taxon>
        <taxon>Dikarya</taxon>
        <taxon>Basidiomycota</taxon>
        <taxon>Agaricomycotina</taxon>
        <taxon>Agaricomycetes</taxon>
        <taxon>Agaricomycetidae</taxon>
        <taxon>Agaricales</taxon>
        <taxon>Marasmiineae</taxon>
        <taxon>Omphalotaceae</taxon>
        <taxon>Lentinula</taxon>
    </lineage>
</organism>
<feature type="domain" description="LysM" evidence="2">
    <location>
        <begin position="33"/>
        <end position="80"/>
    </location>
</feature>
<dbReference type="Proteomes" id="UP001163846">
    <property type="component" value="Unassembled WGS sequence"/>
</dbReference>
<dbReference type="SUPFAM" id="SSF54106">
    <property type="entry name" value="LysM domain"/>
    <property type="match status" value="1"/>
</dbReference>
<feature type="non-terminal residue" evidence="3">
    <location>
        <position position="1"/>
    </location>
</feature>
<reference evidence="3" key="1">
    <citation type="submission" date="2022-08" db="EMBL/GenBank/DDBJ databases">
        <authorList>
            <consortium name="DOE Joint Genome Institute"/>
            <person name="Min B."/>
            <person name="Riley R."/>
            <person name="Sierra-Patev S."/>
            <person name="Naranjo-Ortiz M."/>
            <person name="Looney B."/>
            <person name="Konkel Z."/>
            <person name="Slot J.C."/>
            <person name="Sakamoto Y."/>
            <person name="Steenwyk J.L."/>
            <person name="Rokas A."/>
            <person name="Carro J."/>
            <person name="Camarero S."/>
            <person name="Ferreira P."/>
            <person name="Molpeceres G."/>
            <person name="Ruiz-Duenas F.J."/>
            <person name="Serrano A."/>
            <person name="Henrissat B."/>
            <person name="Drula E."/>
            <person name="Hughes K.W."/>
            <person name="Mata J.L."/>
            <person name="Ishikawa N.K."/>
            <person name="Vargas-Isla R."/>
            <person name="Ushijima S."/>
            <person name="Smith C.A."/>
            <person name="Ahrendt S."/>
            <person name="Andreopoulos W."/>
            <person name="He G."/>
            <person name="Labutti K."/>
            <person name="Lipzen A."/>
            <person name="Ng V."/>
            <person name="Sandor L."/>
            <person name="Barry K."/>
            <person name="Martinez A.T."/>
            <person name="Xiao Y."/>
            <person name="Gibbons J.G."/>
            <person name="Terashima K."/>
            <person name="Hibbett D.S."/>
            <person name="Grigoriev I.V."/>
        </authorList>
    </citation>
    <scope>NUCLEOTIDE SEQUENCE</scope>
    <source>
        <strain evidence="3">TFB9207</strain>
    </source>
</reference>
<dbReference type="InterPro" id="IPR018392">
    <property type="entry name" value="LysM"/>
</dbReference>
<dbReference type="PROSITE" id="PS51782">
    <property type="entry name" value="LYSM"/>
    <property type="match status" value="1"/>
</dbReference>
<dbReference type="Pfam" id="PF01476">
    <property type="entry name" value="LysM"/>
    <property type="match status" value="1"/>
</dbReference>